<dbReference type="Proteomes" id="UP000069705">
    <property type="component" value="Unassembled WGS sequence"/>
</dbReference>
<name>A0A117IG14_MYCFO</name>
<organism evidence="1 2">
    <name type="scientific">Mycolicibacterium fortuitum subsp. acetamidolyticum</name>
    <dbReference type="NCBI Taxonomy" id="144550"/>
    <lineage>
        <taxon>Bacteria</taxon>
        <taxon>Bacillati</taxon>
        <taxon>Actinomycetota</taxon>
        <taxon>Actinomycetes</taxon>
        <taxon>Mycobacteriales</taxon>
        <taxon>Mycobacteriaceae</taxon>
        <taxon>Mycolicibacterium</taxon>
    </lineage>
</organism>
<dbReference type="EMBL" id="BCSZ01000053">
    <property type="protein sequence ID" value="GAT05108.1"/>
    <property type="molecule type" value="Genomic_DNA"/>
</dbReference>
<gene>
    <name evidence="1" type="ORF">RMCFA_5219</name>
</gene>
<comment type="caution">
    <text evidence="1">The sequence shown here is derived from an EMBL/GenBank/DDBJ whole genome shotgun (WGS) entry which is preliminary data.</text>
</comment>
<protein>
    <submittedName>
        <fullName evidence="1">Uncharacterized protein</fullName>
    </submittedName>
</protein>
<proteinExistence type="predicted"/>
<sequence length="99" mass="10743">MTTDPTTISERVNRACGPEFLRDVTSAAWPDDGRRAANLFAWIPRDAHSTDRTAATRAGQTAHTIDSFLAYHSVEPANTSDNPAVWQAFALASPLTSAR</sequence>
<reference evidence="1 2" key="1">
    <citation type="journal article" date="2016" name="Genome Announc.">
        <title>Draft Genome Sequences of Five Rapidly Growing Mycobacterium Species, M. thermoresistibile, M. fortuitum subsp. acetamidolyticum, M. canariasense, M. brisbanense, and M. novocastrense.</title>
        <authorList>
            <person name="Katahira K."/>
            <person name="Ogura Y."/>
            <person name="Gotoh Y."/>
            <person name="Hayashi T."/>
        </authorList>
    </citation>
    <scope>NUCLEOTIDE SEQUENCE [LARGE SCALE GENOMIC DNA]</scope>
    <source>
        <strain evidence="1 2">JCM6368</strain>
    </source>
</reference>
<accession>A0A117IG14</accession>
<evidence type="ECO:0000313" key="1">
    <source>
        <dbReference type="EMBL" id="GAT05108.1"/>
    </source>
</evidence>
<reference evidence="2" key="2">
    <citation type="submission" date="2016-02" db="EMBL/GenBank/DDBJ databases">
        <title>Draft genome sequence of five rapidly growing Mycobacterium species.</title>
        <authorList>
            <person name="Katahira K."/>
            <person name="Gotou Y."/>
            <person name="Iida K."/>
            <person name="Ogura Y."/>
            <person name="Hayashi T."/>
        </authorList>
    </citation>
    <scope>NUCLEOTIDE SEQUENCE [LARGE SCALE GENOMIC DNA]</scope>
    <source>
        <strain evidence="2">JCM6368</strain>
    </source>
</reference>
<dbReference type="AlphaFoldDB" id="A0A117IG14"/>
<evidence type="ECO:0000313" key="2">
    <source>
        <dbReference type="Proteomes" id="UP000069705"/>
    </source>
</evidence>